<comment type="caution">
    <text evidence="1">The sequence shown here is derived from an EMBL/GenBank/DDBJ whole genome shotgun (WGS) entry which is preliminary data.</text>
</comment>
<reference evidence="1 2" key="1">
    <citation type="submission" date="2017-12" db="EMBL/GenBank/DDBJ databases">
        <title>Gene loss provides genomic basis for host adaptation in cereal stripe rust fungi.</title>
        <authorList>
            <person name="Xia C."/>
        </authorList>
    </citation>
    <scope>NUCLEOTIDE SEQUENCE [LARGE SCALE GENOMIC DNA]</scope>
    <source>
        <strain evidence="1 2">93TX-2</strain>
    </source>
</reference>
<accession>A0A2S4WLB9</accession>
<keyword evidence="2" id="KW-1185">Reference proteome</keyword>
<protein>
    <submittedName>
        <fullName evidence="1">Uncharacterized protein</fullName>
    </submittedName>
</protein>
<evidence type="ECO:0000313" key="2">
    <source>
        <dbReference type="Proteomes" id="UP000238274"/>
    </source>
</evidence>
<reference evidence="2" key="3">
    <citation type="journal article" date="2018" name="Mol. Plant Microbe Interact.">
        <title>Genome sequence resources for the wheat stripe rust pathogen (Puccinia striiformis f. sp. tritici) and the barley stripe rust pathogen (Puccinia striiformis f. sp. hordei).</title>
        <authorList>
            <person name="Xia C."/>
            <person name="Wang M."/>
            <person name="Yin C."/>
            <person name="Cornejo O.E."/>
            <person name="Hulbert S.H."/>
            <person name="Chen X."/>
        </authorList>
    </citation>
    <scope>NUCLEOTIDE SEQUENCE [LARGE SCALE GENOMIC DNA]</scope>
    <source>
        <strain evidence="2">93TX-2</strain>
    </source>
</reference>
<dbReference type="VEuPathDB" id="FungiDB:PSHT_01249"/>
<name>A0A2S4WLB9_9BASI</name>
<dbReference type="VEuPathDB" id="FungiDB:PSTT_02031"/>
<evidence type="ECO:0000313" key="1">
    <source>
        <dbReference type="EMBL" id="POW22497.1"/>
    </source>
</evidence>
<dbReference type="EMBL" id="PKSM01000009">
    <property type="protein sequence ID" value="POW22497.1"/>
    <property type="molecule type" value="Genomic_DNA"/>
</dbReference>
<gene>
    <name evidence="1" type="ORF">PSHT_01249</name>
</gene>
<proteinExistence type="predicted"/>
<reference evidence="2" key="2">
    <citation type="journal article" date="2018" name="BMC Genomics">
        <title>Genomic insights into host adaptation between the wheat stripe rust pathogen (Puccinia striiformis f. sp. tritici) and the barley stripe rust pathogen (Puccinia striiformis f. sp. hordei).</title>
        <authorList>
            <person name="Xia C."/>
            <person name="Wang M."/>
            <person name="Yin C."/>
            <person name="Cornejo O.E."/>
            <person name="Hulbert S.H."/>
            <person name="Chen X."/>
        </authorList>
    </citation>
    <scope>NUCLEOTIDE SEQUENCE [LARGE SCALE GENOMIC DNA]</scope>
    <source>
        <strain evidence="2">93TX-2</strain>
    </source>
</reference>
<sequence>MAKGLIFGQSDAFKCMHLPPDYQRDVIFKKELNSLLGTILKGEKNNFANLLRLGLGGANPPIPPPKLSDIIGSVYKAMDSRFEQTPVANIPTDSRITIQRQARLAYIRTMINLNRLRRIANPGQTAFPSFWDDIDADLETRRTKNTRCSINVWTPSHRKGSSTLGWYENR</sequence>
<organism evidence="1 2">
    <name type="scientific">Puccinia striiformis</name>
    <dbReference type="NCBI Taxonomy" id="27350"/>
    <lineage>
        <taxon>Eukaryota</taxon>
        <taxon>Fungi</taxon>
        <taxon>Dikarya</taxon>
        <taxon>Basidiomycota</taxon>
        <taxon>Pucciniomycotina</taxon>
        <taxon>Pucciniomycetes</taxon>
        <taxon>Pucciniales</taxon>
        <taxon>Pucciniaceae</taxon>
        <taxon>Puccinia</taxon>
    </lineage>
</organism>
<dbReference type="Proteomes" id="UP000238274">
    <property type="component" value="Unassembled WGS sequence"/>
</dbReference>
<dbReference type="AlphaFoldDB" id="A0A2S4WLB9"/>